<feature type="compositionally biased region" description="Gly residues" evidence="1">
    <location>
        <begin position="447"/>
        <end position="478"/>
    </location>
</feature>
<reference evidence="3" key="1">
    <citation type="journal article" date="2019" name="Int. J. Syst. Evol. Microbiol.">
        <title>The Global Catalogue of Microorganisms (GCM) 10K type strain sequencing project: providing services to taxonomists for standard genome sequencing and annotation.</title>
        <authorList>
            <consortium name="The Broad Institute Genomics Platform"/>
            <consortium name="The Broad Institute Genome Sequencing Center for Infectious Disease"/>
            <person name="Wu L."/>
            <person name="Ma J."/>
        </authorList>
    </citation>
    <scope>NUCLEOTIDE SEQUENCE [LARGE SCALE GENOMIC DNA]</scope>
    <source>
        <strain evidence="3">JCM 4957</strain>
    </source>
</reference>
<evidence type="ECO:0000256" key="1">
    <source>
        <dbReference type="SAM" id="MobiDB-lite"/>
    </source>
</evidence>
<evidence type="ECO:0008006" key="4">
    <source>
        <dbReference type="Google" id="ProtNLM"/>
    </source>
</evidence>
<feature type="compositionally biased region" description="Basic and acidic residues" evidence="1">
    <location>
        <begin position="506"/>
        <end position="518"/>
    </location>
</feature>
<feature type="compositionally biased region" description="Gly residues" evidence="1">
    <location>
        <begin position="343"/>
        <end position="357"/>
    </location>
</feature>
<feature type="compositionally biased region" description="Basic and acidic residues" evidence="1">
    <location>
        <begin position="482"/>
        <end position="495"/>
    </location>
</feature>
<sequence length="518" mass="51722">MAGAAEEYRVAKEQEERQDAEREASQKKEHDRLLESDKVAHNGEGIDRKGFKTDFMSYSVNGLRGMILDSNPGKISEVGSHWKKVHEILSGGDGDGKAGGVDSQAAKGSIAGLLQTAVDNVLEHWEGQAAEAFRRRADAIGVQIRNGAAHANFTAEQLFAISKDLDAAKTKMEDIKEPSAAERASDRLNDDGRDDAQMKNDLASGASADTVAQANEKSLSLQMERRLKAVAVMEELATNYKVYSQNLKSGGRINDREGVSPPNSDVSMPPPISVPSAAGGGPGAGRAANKPWSAGPTTSVKPAPAVPRDPGIAGGAQLPTARTKVDSISPGLTGSRPSTGVGVPSGSGGGIGTGGTQSPGVVAPGGMSGLAGGAAARGGIGAAGGRGGLAGGGAAAGRGAGGRAGMGGGMGGAGAGAAGRGGAGAGGRGALAKSRGGVIGAAKGVAGKGAGGGAGLHGSRGGSQRGAMAGGAGGMGGRTGRRSSEENNRGDRPDYLVEDEETWISEEDRNRNVPRTIE</sequence>
<feature type="region of interest" description="Disordered" evidence="1">
    <location>
        <begin position="172"/>
        <end position="210"/>
    </location>
</feature>
<evidence type="ECO:0000313" key="3">
    <source>
        <dbReference type="Proteomes" id="UP000653308"/>
    </source>
</evidence>
<feature type="compositionally biased region" description="Basic and acidic residues" evidence="1">
    <location>
        <begin position="172"/>
        <end position="198"/>
    </location>
</feature>
<accession>A0ABQ3AF89</accession>
<feature type="region of interest" description="Disordered" evidence="1">
    <location>
        <begin position="1"/>
        <end position="46"/>
    </location>
</feature>
<evidence type="ECO:0000313" key="2">
    <source>
        <dbReference type="EMBL" id="GGY48884.1"/>
    </source>
</evidence>
<dbReference type="EMBL" id="BMWE01000029">
    <property type="protein sequence ID" value="GGY48884.1"/>
    <property type="molecule type" value="Genomic_DNA"/>
</dbReference>
<keyword evidence="3" id="KW-1185">Reference proteome</keyword>
<proteinExistence type="predicted"/>
<feature type="compositionally biased region" description="Acidic residues" evidence="1">
    <location>
        <begin position="496"/>
        <end position="505"/>
    </location>
</feature>
<feature type="region of interest" description="Disordered" evidence="1">
    <location>
        <begin position="447"/>
        <end position="518"/>
    </location>
</feature>
<feature type="region of interest" description="Disordered" evidence="1">
    <location>
        <begin position="248"/>
        <end position="358"/>
    </location>
</feature>
<name>A0ABQ3AF89_9ACTN</name>
<dbReference type="Proteomes" id="UP000653308">
    <property type="component" value="Unassembled WGS sequence"/>
</dbReference>
<dbReference type="RefSeq" id="WP_190201462.1">
    <property type="nucleotide sequence ID" value="NZ_BMWE01000029.1"/>
</dbReference>
<comment type="caution">
    <text evidence="2">The sequence shown here is derived from an EMBL/GenBank/DDBJ whole genome shotgun (WGS) entry which is preliminary data.</text>
</comment>
<gene>
    <name evidence="2" type="ORF">GCM10010384_63940</name>
</gene>
<organism evidence="2 3">
    <name type="scientific">Streptomyces djakartensis</name>
    <dbReference type="NCBI Taxonomy" id="68193"/>
    <lineage>
        <taxon>Bacteria</taxon>
        <taxon>Bacillati</taxon>
        <taxon>Actinomycetota</taxon>
        <taxon>Actinomycetes</taxon>
        <taxon>Kitasatosporales</taxon>
        <taxon>Streptomycetaceae</taxon>
        <taxon>Streptomyces</taxon>
    </lineage>
</organism>
<protein>
    <recommendedName>
        <fullName evidence="4">WXG100 family type VII secretion target</fullName>
    </recommendedName>
</protein>